<dbReference type="InterPro" id="IPR007757">
    <property type="entry name" value="MT-A70-like"/>
</dbReference>
<dbReference type="InterPro" id="IPR002052">
    <property type="entry name" value="DNA_methylase_N6_adenine_CS"/>
</dbReference>
<evidence type="ECO:0000256" key="2">
    <source>
        <dbReference type="ARBA" id="ARBA00022679"/>
    </source>
</evidence>
<dbReference type="SUPFAM" id="SSF110849">
    <property type="entry name" value="ParB/Sulfiredoxin"/>
    <property type="match status" value="1"/>
</dbReference>
<dbReference type="GO" id="GO:0008168">
    <property type="term" value="F:methyltransferase activity"/>
    <property type="evidence" value="ECO:0007669"/>
    <property type="project" value="UniProtKB-KW"/>
</dbReference>
<dbReference type="Gene3D" id="3.40.50.150">
    <property type="entry name" value="Vaccinia Virus protein VP39"/>
    <property type="match status" value="1"/>
</dbReference>
<evidence type="ECO:0000256" key="3">
    <source>
        <dbReference type="ARBA" id="ARBA00022691"/>
    </source>
</evidence>
<dbReference type="Pfam" id="PF05063">
    <property type="entry name" value="MT-A70"/>
    <property type="match status" value="1"/>
</dbReference>
<name>A0A7D5XFZ7_FERL1</name>
<dbReference type="InterPro" id="IPR036086">
    <property type="entry name" value="ParB/Sulfiredoxin_sf"/>
</dbReference>
<keyword evidence="4" id="KW-0614">Plasmid</keyword>
<evidence type="ECO:0000256" key="1">
    <source>
        <dbReference type="ARBA" id="ARBA00022603"/>
    </source>
</evidence>
<dbReference type="Gene3D" id="3.90.1530.10">
    <property type="entry name" value="Conserved hypothetical protein from pyrococcus furiosus pfu- 392566-001, ParB domain"/>
    <property type="match status" value="1"/>
</dbReference>
<dbReference type="PANTHER" id="PTHR12829:SF7">
    <property type="entry name" value="N6-ADENOSINE-METHYLTRANSFERASE CATALYTIC SUBUNIT"/>
    <property type="match status" value="1"/>
</dbReference>
<geneLocation type="plasmid" evidence="5">
    <name>psv326-1</name>
</geneLocation>
<protein>
    <submittedName>
        <fullName evidence="4">ParB-like plasmid partitioning system protein</fullName>
    </submittedName>
</protein>
<proteinExistence type="predicted"/>
<organism evidence="4 5">
    <name type="scientific">Fermentimicrarchaeum limneticum</name>
    <dbReference type="NCBI Taxonomy" id="2795018"/>
    <lineage>
        <taxon>Archaea</taxon>
        <taxon>Candidatus Micrarchaeota</taxon>
        <taxon>Candidatus Fermentimicrarchaeales</taxon>
        <taxon>Candidatus Fermentimicrarchaeaceae</taxon>
        <taxon>Candidatus Fermentimicrarchaeum</taxon>
    </lineage>
</organism>
<dbReference type="PANTHER" id="PTHR12829">
    <property type="entry name" value="N6-ADENOSINE-METHYLTRANSFERASE"/>
    <property type="match status" value="1"/>
</dbReference>
<keyword evidence="2" id="KW-0808">Transferase</keyword>
<accession>A0A7D5XFZ7</accession>
<dbReference type="Proteomes" id="UP000510821">
    <property type="component" value="Plasmid pSv326-1"/>
</dbReference>
<dbReference type="InterPro" id="IPR029063">
    <property type="entry name" value="SAM-dependent_MTases_sf"/>
</dbReference>
<dbReference type="GO" id="GO:0003676">
    <property type="term" value="F:nucleic acid binding"/>
    <property type="evidence" value="ECO:0007669"/>
    <property type="project" value="InterPro"/>
</dbReference>
<sequence length="357" mass="41609">MEIETEKLKPYEFNVQYFEVLKGSDYEALKKDIQARGIKVDLHILPDNTVICGNQRLKIAKELNLKEVPCKIVEGLETDDKIKEYVIKDNYLRRHLTQEQKAFLAGELYKIKFKGSGGDRREQTGQSVPFDVYAEVGKDLNVNRRTAVRYIQYAKICEEEPTKQGKKITQVLREVKQAKQEEEIKQLEPEKAIQGVFDVIVIDPPWKGTGAYDPDGFRGKGDYPTMEIEDIKKIKLPMAKNCIIWLWTIDLHLKDALDILDVWDLERKSTLIWVKDKIGLGHWLRNQHEYCFLAVQGNPKIFSNSTSSVLNAPRRKHSEKPDEFYKLVEKVCRGRKLDYFARKKREGWEVYGDEVKK</sequence>
<dbReference type="GO" id="GO:0032259">
    <property type="term" value="P:methylation"/>
    <property type="evidence" value="ECO:0007669"/>
    <property type="project" value="UniProtKB-KW"/>
</dbReference>
<keyword evidence="3" id="KW-0949">S-adenosyl-L-methionine</keyword>
<keyword evidence="1" id="KW-0489">Methyltransferase</keyword>
<dbReference type="SUPFAM" id="SSF53335">
    <property type="entry name" value="S-adenosyl-L-methionine-dependent methyltransferases"/>
    <property type="match status" value="1"/>
</dbReference>
<dbReference type="AlphaFoldDB" id="A0A7D5XFZ7"/>
<evidence type="ECO:0000313" key="4">
    <source>
        <dbReference type="EMBL" id="QLJ53513.1"/>
    </source>
</evidence>
<reference evidence="5" key="1">
    <citation type="submission" date="2020-07" db="EMBL/GenBank/DDBJ databases">
        <title>Metabolic diversity and evolutionary history of the archaeal phylum ###Micrarchaeota### uncovered from a freshwater lake metagenome.</title>
        <authorList>
            <person name="Kadnikov V.V."/>
            <person name="Savvichev A.S."/>
            <person name="Mardanov A.V."/>
            <person name="Beletsky A.V."/>
            <person name="Chupakov A.V."/>
            <person name="Kokryatskaya N.M."/>
            <person name="Pimenov N.V."/>
            <person name="Ravin N.V."/>
        </authorList>
    </citation>
    <scope>NUCLEOTIDE SEQUENCE [LARGE SCALE GENOMIC DNA]</scope>
    <source>
        <plasmid evidence="5">psv326-1</plasmid>
    </source>
</reference>
<evidence type="ECO:0000313" key="5">
    <source>
        <dbReference type="Proteomes" id="UP000510821"/>
    </source>
</evidence>
<dbReference type="KEGG" id="flt:Sv326_1338"/>
<dbReference type="PROSITE" id="PS51143">
    <property type="entry name" value="MT_A70"/>
    <property type="match status" value="1"/>
</dbReference>
<gene>
    <name evidence="4" type="ORF">Sv326_1338</name>
</gene>
<dbReference type="EMBL" id="CP058999">
    <property type="protein sequence ID" value="QLJ53513.1"/>
    <property type="molecule type" value="Genomic_DNA"/>
</dbReference>
<dbReference type="PROSITE" id="PS00092">
    <property type="entry name" value="N6_MTASE"/>
    <property type="match status" value="1"/>
</dbReference>